<gene>
    <name evidence="7" type="ORF">METZ01_LOCUS12695</name>
</gene>
<feature type="transmembrane region" description="Helical" evidence="6">
    <location>
        <begin position="58"/>
        <end position="80"/>
    </location>
</feature>
<evidence type="ECO:0000313" key="7">
    <source>
        <dbReference type="EMBL" id="SUZ59841.1"/>
    </source>
</evidence>
<dbReference type="EMBL" id="UINC01000702">
    <property type="protein sequence ID" value="SUZ59841.1"/>
    <property type="molecule type" value="Genomic_DNA"/>
</dbReference>
<keyword evidence="5 6" id="KW-0472">Membrane</keyword>
<name>A0A381NYX9_9ZZZZ</name>
<evidence type="ECO:0000256" key="1">
    <source>
        <dbReference type="ARBA" id="ARBA00004651"/>
    </source>
</evidence>
<comment type="subcellular location">
    <subcellularLocation>
        <location evidence="1">Cell membrane</location>
        <topology evidence="1">Multi-pass membrane protein</topology>
    </subcellularLocation>
</comment>
<evidence type="ECO:0000256" key="6">
    <source>
        <dbReference type="SAM" id="Phobius"/>
    </source>
</evidence>
<sequence>MNPETLAIVISYATPLVFAVIGETITEKAGVVNLSLDGSMLLSAMTGFAVSFTTGNVVLGLMAGGLISSNIALVIAFSSIRLRLNQIAVGIVLTLFAAKLSAFLGQDFVRKPGPSVQDLHIPVLGDIPGIGPILFQQNLLVYSSYILVGFFFWFIFYTRQGLNLQAVGERPEAAYARGIDVNKLRYFYTALGGFLVGLGGAAFSLDVKLGWSDGHIANFGWIALAIVIFGGWHPIRAALGCYLFGLLQLVALKLQPLFPQLSQVLPIIPFPLMIMTLVFINHRKIQNLILRNNVFGRFITGRAPSALGESFQRL</sequence>
<dbReference type="AlphaFoldDB" id="A0A381NYX9"/>
<dbReference type="GO" id="GO:0005886">
    <property type="term" value="C:plasma membrane"/>
    <property type="evidence" value="ECO:0007669"/>
    <property type="project" value="UniProtKB-SubCell"/>
</dbReference>
<evidence type="ECO:0000256" key="5">
    <source>
        <dbReference type="ARBA" id="ARBA00023136"/>
    </source>
</evidence>
<dbReference type="PANTHER" id="PTHR43370">
    <property type="entry name" value="SUGAR ABC TRANSPORTER INTEGRAL MEMBRANE PROTEIN-RELATED"/>
    <property type="match status" value="1"/>
</dbReference>
<evidence type="ECO:0000256" key="4">
    <source>
        <dbReference type="ARBA" id="ARBA00022989"/>
    </source>
</evidence>
<dbReference type="CDD" id="cd06580">
    <property type="entry name" value="TM_PBP1_transp_TpRbsC_like"/>
    <property type="match status" value="1"/>
</dbReference>
<keyword evidence="3 6" id="KW-0812">Transmembrane</keyword>
<dbReference type="Pfam" id="PF02653">
    <property type="entry name" value="BPD_transp_2"/>
    <property type="match status" value="1"/>
</dbReference>
<feature type="transmembrane region" description="Helical" evidence="6">
    <location>
        <begin position="186"/>
        <end position="203"/>
    </location>
</feature>
<feature type="transmembrane region" description="Helical" evidence="6">
    <location>
        <begin position="139"/>
        <end position="157"/>
    </location>
</feature>
<proteinExistence type="predicted"/>
<reference evidence="7" key="1">
    <citation type="submission" date="2018-05" db="EMBL/GenBank/DDBJ databases">
        <authorList>
            <person name="Lanie J.A."/>
            <person name="Ng W.-L."/>
            <person name="Kazmierczak K.M."/>
            <person name="Andrzejewski T.M."/>
            <person name="Davidsen T.M."/>
            <person name="Wayne K.J."/>
            <person name="Tettelin H."/>
            <person name="Glass J.I."/>
            <person name="Rusch D."/>
            <person name="Podicherti R."/>
            <person name="Tsui H.-C.T."/>
            <person name="Winkler M.E."/>
        </authorList>
    </citation>
    <scope>NUCLEOTIDE SEQUENCE</scope>
</reference>
<feature type="transmembrane region" description="Helical" evidence="6">
    <location>
        <begin position="215"/>
        <end position="232"/>
    </location>
</feature>
<organism evidence="7">
    <name type="scientific">marine metagenome</name>
    <dbReference type="NCBI Taxonomy" id="408172"/>
    <lineage>
        <taxon>unclassified sequences</taxon>
        <taxon>metagenomes</taxon>
        <taxon>ecological metagenomes</taxon>
    </lineage>
</organism>
<feature type="transmembrane region" description="Helical" evidence="6">
    <location>
        <begin position="87"/>
        <end position="105"/>
    </location>
</feature>
<accession>A0A381NYX9</accession>
<feature type="transmembrane region" description="Helical" evidence="6">
    <location>
        <begin position="34"/>
        <end position="52"/>
    </location>
</feature>
<dbReference type="PANTHER" id="PTHR43370:SF2">
    <property type="entry name" value="ABC TRANSPORTER PERMEASE PROTEIN"/>
    <property type="match status" value="1"/>
</dbReference>
<evidence type="ECO:0000256" key="2">
    <source>
        <dbReference type="ARBA" id="ARBA00022475"/>
    </source>
</evidence>
<keyword evidence="4 6" id="KW-1133">Transmembrane helix</keyword>
<protein>
    <recommendedName>
        <fullName evidence="8">ABC transporter permease</fullName>
    </recommendedName>
</protein>
<feature type="transmembrane region" description="Helical" evidence="6">
    <location>
        <begin position="239"/>
        <end position="258"/>
    </location>
</feature>
<evidence type="ECO:0008006" key="8">
    <source>
        <dbReference type="Google" id="ProtNLM"/>
    </source>
</evidence>
<feature type="transmembrane region" description="Helical" evidence="6">
    <location>
        <begin position="6"/>
        <end position="22"/>
    </location>
</feature>
<evidence type="ECO:0000256" key="3">
    <source>
        <dbReference type="ARBA" id="ARBA00022692"/>
    </source>
</evidence>
<dbReference type="GO" id="GO:0022857">
    <property type="term" value="F:transmembrane transporter activity"/>
    <property type="evidence" value="ECO:0007669"/>
    <property type="project" value="InterPro"/>
</dbReference>
<keyword evidence="2" id="KW-1003">Cell membrane</keyword>
<dbReference type="InterPro" id="IPR001851">
    <property type="entry name" value="ABC_transp_permease"/>
</dbReference>
<feature type="transmembrane region" description="Helical" evidence="6">
    <location>
        <begin position="264"/>
        <end position="281"/>
    </location>
</feature>